<accession>A0ABS4U6P3</accession>
<evidence type="ECO:0000256" key="1">
    <source>
        <dbReference type="SAM" id="Phobius"/>
    </source>
</evidence>
<organism evidence="2 3">
    <name type="scientific">Corynebacterium freneyi</name>
    <dbReference type="NCBI Taxonomy" id="134034"/>
    <lineage>
        <taxon>Bacteria</taxon>
        <taxon>Bacillati</taxon>
        <taxon>Actinomycetota</taxon>
        <taxon>Actinomycetes</taxon>
        <taxon>Mycobacteriales</taxon>
        <taxon>Corynebacteriaceae</taxon>
        <taxon>Corynebacterium</taxon>
    </lineage>
</organism>
<keyword evidence="1" id="KW-0472">Membrane</keyword>
<feature type="transmembrane region" description="Helical" evidence="1">
    <location>
        <begin position="7"/>
        <end position="25"/>
    </location>
</feature>
<evidence type="ECO:0008006" key="4">
    <source>
        <dbReference type="Google" id="ProtNLM"/>
    </source>
</evidence>
<keyword evidence="3" id="KW-1185">Reference proteome</keyword>
<dbReference type="RefSeq" id="WP_209652693.1">
    <property type="nucleotide sequence ID" value="NZ_CP047357.1"/>
</dbReference>
<gene>
    <name evidence="2" type="ORF">JOF33_001026</name>
</gene>
<proteinExistence type="predicted"/>
<keyword evidence="1" id="KW-0812">Transmembrane</keyword>
<dbReference type="Proteomes" id="UP001519305">
    <property type="component" value="Unassembled WGS sequence"/>
</dbReference>
<name>A0ABS4U6P3_9CORY</name>
<reference evidence="2 3" key="1">
    <citation type="submission" date="2021-03" db="EMBL/GenBank/DDBJ databases">
        <title>Sequencing the genomes of 1000 actinobacteria strains.</title>
        <authorList>
            <person name="Klenk H.-P."/>
        </authorList>
    </citation>
    <scope>NUCLEOTIDE SEQUENCE [LARGE SCALE GENOMIC DNA]</scope>
    <source>
        <strain evidence="2 3">DSM 44506</strain>
    </source>
</reference>
<evidence type="ECO:0000313" key="2">
    <source>
        <dbReference type="EMBL" id="MBP2332327.1"/>
    </source>
</evidence>
<keyword evidence="1" id="KW-1133">Transmembrane helix</keyword>
<evidence type="ECO:0000313" key="3">
    <source>
        <dbReference type="Proteomes" id="UP001519305"/>
    </source>
</evidence>
<sequence length="187" mass="21184">MTKVIEVFADVATIVGMVAIVYSVWSYGLAKRADRVAARTFGVEALRDITSGEVRWARNVFGTLRYGDPQSVSQFTKENVIDAYYVQVWAIDRCAVVRRLLEESKNIKGVGFLIDSLNWNTGEVIHNLAVVRRVFEISDEDAWERVWFSAEQLESLKSLDVEEEEVDSLRGRLHLLKSVGGCQSDHE</sequence>
<protein>
    <recommendedName>
        <fullName evidence="4">DUF4760 domain-containing protein</fullName>
    </recommendedName>
</protein>
<comment type="caution">
    <text evidence="2">The sequence shown here is derived from an EMBL/GenBank/DDBJ whole genome shotgun (WGS) entry which is preliminary data.</text>
</comment>
<dbReference type="EMBL" id="JAGINY010000001">
    <property type="protein sequence ID" value="MBP2332327.1"/>
    <property type="molecule type" value="Genomic_DNA"/>
</dbReference>